<keyword evidence="3" id="KW-1185">Reference proteome</keyword>
<accession>A0A9W6GVW8</accession>
<feature type="signal peptide" evidence="1">
    <location>
        <begin position="1"/>
        <end position="33"/>
    </location>
</feature>
<comment type="caution">
    <text evidence="2">The sequence shown here is derived from an EMBL/GenBank/DDBJ whole genome shotgun (WGS) entry which is preliminary data.</text>
</comment>
<dbReference type="EMBL" id="BSEC01000001">
    <property type="protein sequence ID" value="GLI93825.1"/>
    <property type="molecule type" value="Genomic_DNA"/>
</dbReference>
<protein>
    <submittedName>
        <fullName evidence="2">Uncharacterized protein</fullName>
    </submittedName>
</protein>
<sequence length="705" mass="70644">MVPTLHGAYHMTRFNKALLASASLAVLATAAEAQVYNPATAFQGVTAVDWVDPIYITNLAGAVGDGKGNATSEVVQIASIALNQFGASGSLVGVDGDYAVVQDFAFGPGEEIDVLNSNSAFTPGGFSRAGGSQIISTAINNIGVDLKFGGQTFAALQTFGPENFPPAVGTLSINQNNSITAGYDTNGLGNVGTGGSAIVGIAPESSTNTSGLQVNAVSINTVTVNLPDFNAAADIKIAQNVDATGLDVDLFNIADAGAQNGAPGPNPPVTVIDPLVQNLQQIASFSANTATVTGGTTLGGQIEVGLGAAFDTTGFPVWDPVPNQNFSGDADVDLFNFASALTWAEGSYGGPTSDWFLFNGGKGDVNIGGAYSAGVSGPVKQIAAFTVNTVSGPTSEAAGLSTDKAKVFAGTINTDPNEWPPLGLTPFSQVADLSDVSVEGRWGTNGGAGIDIGLLLAFAANNPTLGFPGYTGTGGVPVAPNTFDWTAANNTAIAGTSAGNAKIHNLDQIAAVTANSFSFDNSVRDADGKITSANTDVVNGAVDQFASLSNVQLANVALAMVGVKGTATLDTVNQTNAYTVNSFSAGVADFNTGVVNPTDPATFISGGLNQEIETNGAILNLGNAAVAYGTNAIAKDVKQINAVSLNTGTINTVAGGTINQVVSGGLNVNSGNYLSAIGTVSASITGAQQIGVVNVNSIVGAPVAP</sequence>
<gene>
    <name evidence="2" type="ORF">LMG27198_28170</name>
</gene>
<evidence type="ECO:0000313" key="2">
    <source>
        <dbReference type="EMBL" id="GLI93825.1"/>
    </source>
</evidence>
<dbReference type="AlphaFoldDB" id="A0A9W6GVW8"/>
<dbReference type="Proteomes" id="UP001144323">
    <property type="component" value="Unassembled WGS sequence"/>
</dbReference>
<keyword evidence="1" id="KW-0732">Signal</keyword>
<feature type="chain" id="PRO_5040938130" evidence="1">
    <location>
        <begin position="34"/>
        <end position="705"/>
    </location>
</feature>
<organism evidence="2 3">
    <name type="scientific">Methylocystis echinoides</name>
    <dbReference type="NCBI Taxonomy" id="29468"/>
    <lineage>
        <taxon>Bacteria</taxon>
        <taxon>Pseudomonadati</taxon>
        <taxon>Pseudomonadota</taxon>
        <taxon>Alphaproteobacteria</taxon>
        <taxon>Hyphomicrobiales</taxon>
        <taxon>Methylocystaceae</taxon>
        <taxon>Methylocystis</taxon>
    </lineage>
</organism>
<name>A0A9W6GVW8_9HYPH</name>
<evidence type="ECO:0000256" key="1">
    <source>
        <dbReference type="SAM" id="SignalP"/>
    </source>
</evidence>
<proteinExistence type="predicted"/>
<reference evidence="2" key="1">
    <citation type="journal article" date="2023" name="Int. J. Syst. Evol. Microbiol.">
        <title>Methylocystis iwaonis sp. nov., a type II methane-oxidizing bacterium from surface soil of a rice paddy field in Japan, and emended description of the genus Methylocystis (ex Whittenbury et al. 1970) Bowman et al. 1993.</title>
        <authorList>
            <person name="Kaise H."/>
            <person name="Sawadogo J.B."/>
            <person name="Alam M.S."/>
            <person name="Ueno C."/>
            <person name="Dianou D."/>
            <person name="Shinjo R."/>
            <person name="Asakawa S."/>
        </authorList>
    </citation>
    <scope>NUCLEOTIDE SEQUENCE</scope>
    <source>
        <strain evidence="2">LMG27198</strain>
    </source>
</reference>
<evidence type="ECO:0000313" key="3">
    <source>
        <dbReference type="Proteomes" id="UP001144323"/>
    </source>
</evidence>